<proteinExistence type="predicted"/>
<dbReference type="EMBL" id="CP063311">
    <property type="protein sequence ID" value="QOV21306.1"/>
    <property type="molecule type" value="Genomic_DNA"/>
</dbReference>
<evidence type="ECO:0000313" key="2">
    <source>
        <dbReference type="Proteomes" id="UP000593846"/>
    </source>
</evidence>
<organism evidence="1 2">
    <name type="scientific">Anabaenopsis elenkinii CCIBt3563</name>
    <dbReference type="NCBI Taxonomy" id="2779889"/>
    <lineage>
        <taxon>Bacteria</taxon>
        <taxon>Bacillati</taxon>
        <taxon>Cyanobacteriota</taxon>
        <taxon>Cyanophyceae</taxon>
        <taxon>Nostocales</taxon>
        <taxon>Nodulariaceae</taxon>
        <taxon>Anabaenopsis</taxon>
    </lineage>
</organism>
<dbReference type="RefSeq" id="WP_200986964.1">
    <property type="nucleotide sequence ID" value="NZ_CP063311.1"/>
</dbReference>
<dbReference type="Proteomes" id="UP000593846">
    <property type="component" value="Chromosome"/>
</dbReference>
<gene>
    <name evidence="1" type="ORF">IM676_11020</name>
</gene>
<dbReference type="KEGG" id="aee:IM676_11020"/>
<reference evidence="2" key="1">
    <citation type="submission" date="2020-10" db="EMBL/GenBank/DDBJ databases">
        <title>Genome-based taxonomic classification of the species Anabaenopsis elenkinii.</title>
        <authorList>
            <person name="Delbaje E."/>
            <person name="Andreote A.P.D."/>
            <person name="Pellegrinetti T.A."/>
            <person name="Cruz R.B."/>
            <person name="Branco L.H.Z."/>
            <person name="Fiore M.F."/>
        </authorList>
    </citation>
    <scope>NUCLEOTIDE SEQUENCE [LARGE SCALE GENOMIC DNA]</scope>
    <source>
        <strain evidence="2">CCIBt3563</strain>
    </source>
</reference>
<dbReference type="AlphaFoldDB" id="A0A7U3NLT2"/>
<accession>A0A7U3NLT2</accession>
<protein>
    <submittedName>
        <fullName evidence="1">Uncharacterized protein</fullName>
    </submittedName>
</protein>
<sequence length="117" mass="13891">MARRCDRNRKWSKCRAIYCPIHGCYLDSVSQKYRIDADKFLSRRSGSLLISKYRTVPIIAEWLEAFWCQECQQKNWYYIRHFDDGKYEISLAPRELWQQLTGVMGSQGNPAVGEFTR</sequence>
<keyword evidence="2" id="KW-1185">Reference proteome</keyword>
<name>A0A7U3NLT2_9CYAN</name>
<evidence type="ECO:0000313" key="1">
    <source>
        <dbReference type="EMBL" id="QOV21306.1"/>
    </source>
</evidence>